<protein>
    <submittedName>
        <fullName evidence="4">AAA family ATPase</fullName>
    </submittedName>
</protein>
<keyword evidence="1" id="KW-0547">Nucleotide-binding</keyword>
<dbReference type="AlphaFoldDB" id="A0A6G4WSY5"/>
<dbReference type="InterPro" id="IPR000792">
    <property type="entry name" value="Tscrpt_reg_LuxR_C"/>
</dbReference>
<dbReference type="Gene3D" id="1.10.10.10">
    <property type="entry name" value="Winged helix-like DNA-binding domain superfamily/Winged helix DNA-binding domain"/>
    <property type="match status" value="1"/>
</dbReference>
<reference evidence="4 5" key="1">
    <citation type="submission" date="2020-02" db="EMBL/GenBank/DDBJ databases">
        <title>Whole-genome analyses of novel actinobacteria.</title>
        <authorList>
            <person name="Sahin N."/>
            <person name="Tatar D."/>
        </authorList>
    </citation>
    <scope>NUCLEOTIDE SEQUENCE [LARGE SCALE GENOMIC DNA]</scope>
    <source>
        <strain evidence="4 5">SB3404</strain>
    </source>
</reference>
<dbReference type="PANTHER" id="PTHR16305:SF35">
    <property type="entry name" value="TRANSCRIPTIONAL ACTIVATOR DOMAIN"/>
    <property type="match status" value="1"/>
</dbReference>
<dbReference type="InterPro" id="IPR016032">
    <property type="entry name" value="Sig_transdc_resp-reg_C-effctor"/>
</dbReference>
<accession>A0A6G4WSY5</accession>
<evidence type="ECO:0000256" key="2">
    <source>
        <dbReference type="ARBA" id="ARBA00022840"/>
    </source>
</evidence>
<organism evidence="4 5">
    <name type="scientific">Streptomyces boncukensis</name>
    <dbReference type="NCBI Taxonomy" id="2711219"/>
    <lineage>
        <taxon>Bacteria</taxon>
        <taxon>Bacillati</taxon>
        <taxon>Actinomycetota</taxon>
        <taxon>Actinomycetes</taxon>
        <taxon>Kitasatosporales</taxon>
        <taxon>Streptomycetaceae</taxon>
        <taxon>Streptomyces</taxon>
    </lineage>
</organism>
<dbReference type="PRINTS" id="PR00038">
    <property type="entry name" value="HTHLUXR"/>
</dbReference>
<evidence type="ECO:0000313" key="4">
    <source>
        <dbReference type="EMBL" id="NGO68315.1"/>
    </source>
</evidence>
<dbReference type="CDD" id="cd06170">
    <property type="entry name" value="LuxR_C_like"/>
    <property type="match status" value="1"/>
</dbReference>
<gene>
    <name evidence="4" type="ORF">G5C65_08095</name>
</gene>
<keyword evidence="5" id="KW-1185">Reference proteome</keyword>
<dbReference type="InterPro" id="IPR003593">
    <property type="entry name" value="AAA+_ATPase"/>
</dbReference>
<dbReference type="GO" id="GO:0004016">
    <property type="term" value="F:adenylate cyclase activity"/>
    <property type="evidence" value="ECO:0007669"/>
    <property type="project" value="TreeGrafter"/>
</dbReference>
<dbReference type="GO" id="GO:0005737">
    <property type="term" value="C:cytoplasm"/>
    <property type="evidence" value="ECO:0007669"/>
    <property type="project" value="TreeGrafter"/>
</dbReference>
<dbReference type="SMART" id="SM00421">
    <property type="entry name" value="HTH_LUXR"/>
    <property type="match status" value="1"/>
</dbReference>
<evidence type="ECO:0000313" key="5">
    <source>
        <dbReference type="Proteomes" id="UP000477722"/>
    </source>
</evidence>
<dbReference type="RefSeq" id="WP_165297967.1">
    <property type="nucleotide sequence ID" value="NZ_JAAKZZ010000053.1"/>
</dbReference>
<dbReference type="PROSITE" id="PS00622">
    <property type="entry name" value="HTH_LUXR_1"/>
    <property type="match status" value="1"/>
</dbReference>
<dbReference type="SUPFAM" id="SSF46894">
    <property type="entry name" value="C-terminal effector domain of the bipartite response regulators"/>
    <property type="match status" value="1"/>
</dbReference>
<name>A0A6G4WSY5_9ACTN</name>
<evidence type="ECO:0000259" key="3">
    <source>
        <dbReference type="PROSITE" id="PS50043"/>
    </source>
</evidence>
<keyword evidence="2" id="KW-0067">ATP-binding</keyword>
<evidence type="ECO:0000256" key="1">
    <source>
        <dbReference type="ARBA" id="ARBA00022741"/>
    </source>
</evidence>
<dbReference type="EMBL" id="JAAKZZ010000053">
    <property type="protein sequence ID" value="NGO68315.1"/>
    <property type="molecule type" value="Genomic_DNA"/>
</dbReference>
<dbReference type="InterPro" id="IPR036388">
    <property type="entry name" value="WH-like_DNA-bd_sf"/>
</dbReference>
<dbReference type="Pfam" id="PF00196">
    <property type="entry name" value="GerE"/>
    <property type="match status" value="1"/>
</dbReference>
<dbReference type="PROSITE" id="PS50043">
    <property type="entry name" value="HTH_LUXR_2"/>
    <property type="match status" value="1"/>
</dbReference>
<feature type="domain" description="HTH luxR-type" evidence="3">
    <location>
        <begin position="847"/>
        <end position="914"/>
    </location>
</feature>
<dbReference type="Pfam" id="PF13191">
    <property type="entry name" value="AAA_16"/>
    <property type="match status" value="1"/>
</dbReference>
<dbReference type="GO" id="GO:0003677">
    <property type="term" value="F:DNA binding"/>
    <property type="evidence" value="ECO:0007669"/>
    <property type="project" value="InterPro"/>
</dbReference>
<dbReference type="InterPro" id="IPR027417">
    <property type="entry name" value="P-loop_NTPase"/>
</dbReference>
<dbReference type="SMART" id="SM00382">
    <property type="entry name" value="AAA"/>
    <property type="match status" value="1"/>
</dbReference>
<proteinExistence type="predicted"/>
<dbReference type="Proteomes" id="UP000477722">
    <property type="component" value="Unassembled WGS sequence"/>
</dbReference>
<dbReference type="InterPro" id="IPR041664">
    <property type="entry name" value="AAA_16"/>
</dbReference>
<dbReference type="SUPFAM" id="SSF52540">
    <property type="entry name" value="P-loop containing nucleoside triphosphate hydrolases"/>
    <property type="match status" value="1"/>
</dbReference>
<dbReference type="PANTHER" id="PTHR16305">
    <property type="entry name" value="TESTICULAR SOLUBLE ADENYLYL CYCLASE"/>
    <property type="match status" value="1"/>
</dbReference>
<dbReference type="GO" id="GO:0005524">
    <property type="term" value="F:ATP binding"/>
    <property type="evidence" value="ECO:0007669"/>
    <property type="project" value="UniProtKB-KW"/>
</dbReference>
<comment type="caution">
    <text evidence="4">The sequence shown here is derived from an EMBL/GenBank/DDBJ whole genome shotgun (WGS) entry which is preliminary data.</text>
</comment>
<sequence>MLRASLTACVGGTGGAVVIRGPVGVGKTELLRSLAREAAAAGVTYIGATGSQTEQAISMGAMTQLLAGLELPDEEAARAQRLLEAGALASTLHDGDDESSTHAIVPVLHGLTSIMLAVAERTPLLIGVDDAHFVDAASLQWLRYFVRRIDRARVLVVLNDTTTVRPTQPMIWAELLSQPHRQLIRLNMLSPMGVAAVLRAEGIDLEDNTPAALYEATGGSPLLLMALIEEIRAAQARRWAGHPETSFPSPGYAFGPAVLNCLMRSDPSLLPLVRAVAVLDEAVPVAFLAELLEWTTSAAAWAVDAATEAGLVANGRLRHRRSREAVLDLMGPQERATLHARVAELLDRAGAAPVRVARHWVAARQPMPPGSVPVLLKAAEQALAEDDTGLALDCLQLAGREDADPDSRIGLEALLVRAKWRLDPAFAERHVDSLLGASRSGQLSAEDSLALVAPLEWYGRPADAQAVLDRVEASTRAEGHDLAVPLYNARMALAYWYPNVVEPVREAPVASSAQSVTTAQLKTLAAGIVQTVYAAGYTDDAVADAKALLQSSRLEDDTLYPIQIALETLVFADCLDTAASWCDRLLGEARRRSAPTWQAVLFGLRAMVSHRQGELAEAERHARASLLQIPPRGLGVLIGMPLSVLIMTATRAGENEQALSHLNVAVPDAMFQTTIGLHYRHARGHYYLACGSHEAAIEDFEACGDLIRRWGPDAPGPVPWRTDLTAARLAGEFSADMVAADQIERLGTQNARTRGITLRVLAASSELRSRPPILREAVELLRATGDQLELADTLAELSNAQHALGEYTHARVIGRRARQLANQAAVVVPEQYRLPAEAVAAIDPPEDDPAIFELSDAERRVASLAAQGRTNRQIAQKLFVTVSTVEQHLTRVYRKLQINSRSDLPTILLSWVGDPS</sequence>
<dbReference type="GO" id="GO:0006355">
    <property type="term" value="P:regulation of DNA-templated transcription"/>
    <property type="evidence" value="ECO:0007669"/>
    <property type="project" value="InterPro"/>
</dbReference>